<comment type="similarity">
    <text evidence="1 5">Belongs to the TCP-1 chaperonin family.</text>
</comment>
<reference evidence="6" key="2">
    <citation type="submission" date="2025-08" db="UniProtKB">
        <authorList>
            <consortium name="Ensembl"/>
        </authorList>
    </citation>
    <scope>IDENTIFICATION</scope>
</reference>
<evidence type="ECO:0000313" key="7">
    <source>
        <dbReference type="Proteomes" id="UP000694680"/>
    </source>
</evidence>
<evidence type="ECO:0000256" key="2">
    <source>
        <dbReference type="ARBA" id="ARBA00022741"/>
    </source>
</evidence>
<dbReference type="InterPro" id="IPR017998">
    <property type="entry name" value="Chaperone_TCP-1"/>
</dbReference>
<dbReference type="Gene3D" id="1.10.560.10">
    <property type="entry name" value="GroEL-like equatorial domain"/>
    <property type="match status" value="2"/>
</dbReference>
<dbReference type="InterPro" id="IPR027409">
    <property type="entry name" value="GroEL-like_apical_dom_sf"/>
</dbReference>
<sequence>MSRDVRMTSWERLHLNNVFQTVCALESVVLRSFGPEGGHVLFTRDTGQALLTRNGTRILKALQLQHPVARMVVECVCKHSAATGDGSKTFVLLLASLLRTIQATTTCGEAGRALAERLLLFARQEFHHVIVGLLRLYGGTLVWWDDFVTPDTQESVQTLLVSFFSTRLSQVHSDFISDVTWKWIHGWSFTNTGPVPSLRFLNDHFSALHTTLAGFPVGATRLIEGQVIHRDFSTPCILMNQRLVKAVTVTSPLLRGASIVHYGAWMERSLRCVIANLQTLGVRVILSAVTQPPALLSAATQAGMCVVECISDHELSLFTHLTGTLPVTDCWKVEPQQHIALLSFCRPLQLGAHSLLICAPGEGQTDQYANAFRDAVRMLLTASTNASESCLQTNSPFSSPDSEAALEPGWLVTGGGTFEFILSCSLLQNAANVAHADVARLVAKAVLVVPRHILGPRHFLETQSRVASFLAKHSHGTSLAQSEQSLQDPKVNIHGCKTISESDVGVESVSCKYQLLLAVLQCLTGVLRVDTMLWTHIVSQPDASCEDDED</sequence>
<reference evidence="6" key="3">
    <citation type="submission" date="2025-09" db="UniProtKB">
        <authorList>
            <consortium name="Ensembl"/>
        </authorList>
    </citation>
    <scope>IDENTIFICATION</scope>
</reference>
<dbReference type="GO" id="GO:0140662">
    <property type="term" value="F:ATP-dependent protein folding chaperone"/>
    <property type="evidence" value="ECO:0007669"/>
    <property type="project" value="InterPro"/>
</dbReference>
<dbReference type="GO" id="GO:0005524">
    <property type="term" value="F:ATP binding"/>
    <property type="evidence" value="ECO:0007669"/>
    <property type="project" value="UniProtKB-KW"/>
</dbReference>
<dbReference type="PRINTS" id="PR00304">
    <property type="entry name" value="TCOMPLEXTCP1"/>
</dbReference>
<reference evidence="6" key="1">
    <citation type="submission" date="2020-06" db="EMBL/GenBank/DDBJ databases">
        <authorList>
            <consortium name="Wellcome Sanger Institute Data Sharing"/>
        </authorList>
    </citation>
    <scope>NUCLEOTIDE SEQUENCE [LARGE SCALE GENOMIC DNA]</scope>
</reference>
<dbReference type="InterPro" id="IPR027413">
    <property type="entry name" value="GROEL-like_equatorial_sf"/>
</dbReference>
<evidence type="ECO:0000313" key="6">
    <source>
        <dbReference type="Ensembl" id="ENSGWIP00000011506.1"/>
    </source>
</evidence>
<evidence type="ECO:0000256" key="3">
    <source>
        <dbReference type="ARBA" id="ARBA00022840"/>
    </source>
</evidence>
<dbReference type="AlphaFoldDB" id="A0A8C5DTD5"/>
<keyword evidence="2 5" id="KW-0547">Nucleotide-binding</keyword>
<evidence type="ECO:0000256" key="1">
    <source>
        <dbReference type="ARBA" id="ARBA00008020"/>
    </source>
</evidence>
<evidence type="ECO:0008006" key="8">
    <source>
        <dbReference type="Google" id="ProtNLM"/>
    </source>
</evidence>
<dbReference type="Ensembl" id="ENSGWIT00000012824.1">
    <property type="protein sequence ID" value="ENSGWIP00000011506.1"/>
    <property type="gene ID" value="ENSGWIG00000006747.1"/>
</dbReference>
<dbReference type="InterPro" id="IPR027410">
    <property type="entry name" value="TCP-1-like_intermed_sf"/>
</dbReference>
<keyword evidence="7" id="KW-1185">Reference proteome</keyword>
<proteinExistence type="inferred from homology"/>
<keyword evidence="4 5" id="KW-0143">Chaperone</keyword>
<dbReference type="Gene3D" id="3.30.260.10">
    <property type="entry name" value="TCP-1-like chaperonin intermediate domain"/>
    <property type="match status" value="1"/>
</dbReference>
<gene>
    <name evidence="6" type="primary">bbs10</name>
</gene>
<dbReference type="SUPFAM" id="SSF48592">
    <property type="entry name" value="GroEL equatorial domain-like"/>
    <property type="match status" value="1"/>
</dbReference>
<dbReference type="Proteomes" id="UP000694680">
    <property type="component" value="Chromosome 6"/>
</dbReference>
<dbReference type="Gene3D" id="3.50.7.10">
    <property type="entry name" value="GroEL"/>
    <property type="match status" value="1"/>
</dbReference>
<dbReference type="InterPro" id="IPR042619">
    <property type="entry name" value="BBS10"/>
</dbReference>
<dbReference type="InterPro" id="IPR002423">
    <property type="entry name" value="Cpn60/GroEL/TCP-1"/>
</dbReference>
<dbReference type="Pfam" id="PF00118">
    <property type="entry name" value="Cpn60_TCP1"/>
    <property type="match status" value="1"/>
</dbReference>
<keyword evidence="3 5" id="KW-0067">ATP-binding</keyword>
<protein>
    <recommendedName>
        <fullName evidence="8">Bardet-Biedl syndrome 10</fullName>
    </recommendedName>
</protein>
<evidence type="ECO:0000256" key="4">
    <source>
        <dbReference type="ARBA" id="ARBA00023186"/>
    </source>
</evidence>
<dbReference type="PANTHER" id="PTHR14667:SF2">
    <property type="entry name" value="BARDET-BIEDL SYNDROME 10 PROTEIN"/>
    <property type="match status" value="1"/>
</dbReference>
<organism evidence="6 7">
    <name type="scientific">Gouania willdenowi</name>
    <name type="common">Blunt-snouted clingfish</name>
    <name type="synonym">Lepadogaster willdenowi</name>
    <dbReference type="NCBI Taxonomy" id="441366"/>
    <lineage>
        <taxon>Eukaryota</taxon>
        <taxon>Metazoa</taxon>
        <taxon>Chordata</taxon>
        <taxon>Craniata</taxon>
        <taxon>Vertebrata</taxon>
        <taxon>Euteleostomi</taxon>
        <taxon>Actinopterygii</taxon>
        <taxon>Neopterygii</taxon>
        <taxon>Teleostei</taxon>
        <taxon>Neoteleostei</taxon>
        <taxon>Acanthomorphata</taxon>
        <taxon>Ovalentaria</taxon>
        <taxon>Blenniimorphae</taxon>
        <taxon>Blenniiformes</taxon>
        <taxon>Gobiesocoidei</taxon>
        <taxon>Gobiesocidae</taxon>
        <taxon>Gobiesocinae</taxon>
        <taxon>Gouania</taxon>
    </lineage>
</organism>
<evidence type="ECO:0000256" key="5">
    <source>
        <dbReference type="RuleBase" id="RU004187"/>
    </source>
</evidence>
<dbReference type="GO" id="GO:0051131">
    <property type="term" value="P:chaperone-mediated protein complex assembly"/>
    <property type="evidence" value="ECO:0007669"/>
    <property type="project" value="InterPro"/>
</dbReference>
<accession>A0A8C5DTD5</accession>
<name>A0A8C5DTD5_GOUWI</name>
<dbReference type="PANTHER" id="PTHR14667">
    <property type="entry name" value="BARDET-BIEDL SYNDROME 10 PROTEIN"/>
    <property type="match status" value="1"/>
</dbReference>